<dbReference type="Proteomes" id="UP001204376">
    <property type="component" value="Unassembled WGS sequence"/>
</dbReference>
<feature type="transmembrane region" description="Helical" evidence="1">
    <location>
        <begin position="177"/>
        <end position="197"/>
    </location>
</feature>
<evidence type="ECO:0000256" key="1">
    <source>
        <dbReference type="SAM" id="Phobius"/>
    </source>
</evidence>
<feature type="transmembrane region" description="Helical" evidence="1">
    <location>
        <begin position="149"/>
        <end position="171"/>
    </location>
</feature>
<dbReference type="EMBL" id="JANHOH010000002">
    <property type="protein sequence ID" value="MCQ6959170.1"/>
    <property type="molecule type" value="Genomic_DNA"/>
</dbReference>
<sequence length="220" mass="24382">MRNDVSKLGYYAALTAFIAIVGYGAVQLLQLLKVIGYPLADSLIYGFSLGIAPPFLLAILALHYSTTNKKRIWSHAALLFAVLYAVYVILMYTVQLAVVIPMSLYDPKPNILTVSPRSFFWTIDALGYICMGTSTLFAGFTFNKGNPRFWLRWFLIANGLMVPVISFVYFYPHFSPGLLLVASPWLITAPGSMILLARFFHEPMQLKPGDILAPGSQTSG</sequence>
<gene>
    <name evidence="2" type="ORF">NPE20_14430</name>
</gene>
<keyword evidence="1" id="KW-1133">Transmembrane helix</keyword>
<dbReference type="RefSeq" id="WP_256539358.1">
    <property type="nucleotide sequence ID" value="NZ_JANHOH010000002.1"/>
</dbReference>
<organism evidence="2 3">
    <name type="scientific">Mucilaginibacter aquariorum</name>
    <dbReference type="NCBI Taxonomy" id="2967225"/>
    <lineage>
        <taxon>Bacteria</taxon>
        <taxon>Pseudomonadati</taxon>
        <taxon>Bacteroidota</taxon>
        <taxon>Sphingobacteriia</taxon>
        <taxon>Sphingobacteriales</taxon>
        <taxon>Sphingobacteriaceae</taxon>
        <taxon>Mucilaginibacter</taxon>
    </lineage>
</organism>
<reference evidence="2 3" key="1">
    <citation type="submission" date="2022-07" db="EMBL/GenBank/DDBJ databases">
        <title>Mucilaginibacter sp. JC4.</title>
        <authorList>
            <person name="Le V."/>
            <person name="Ko S.-R."/>
            <person name="Ahn C.-Y."/>
            <person name="Oh H.-M."/>
        </authorList>
    </citation>
    <scope>NUCLEOTIDE SEQUENCE [LARGE SCALE GENOMIC DNA]</scope>
    <source>
        <strain evidence="2 3">JC4</strain>
    </source>
</reference>
<feature type="transmembrane region" description="Helical" evidence="1">
    <location>
        <begin position="119"/>
        <end position="142"/>
    </location>
</feature>
<keyword evidence="1" id="KW-0812">Transmembrane</keyword>
<feature type="transmembrane region" description="Helical" evidence="1">
    <location>
        <begin position="44"/>
        <end position="64"/>
    </location>
</feature>
<keyword evidence="3" id="KW-1185">Reference proteome</keyword>
<feature type="transmembrane region" description="Helical" evidence="1">
    <location>
        <begin position="12"/>
        <end position="32"/>
    </location>
</feature>
<proteinExistence type="predicted"/>
<keyword evidence="1" id="KW-0472">Membrane</keyword>
<comment type="caution">
    <text evidence="2">The sequence shown here is derived from an EMBL/GenBank/DDBJ whole genome shotgun (WGS) entry which is preliminary data.</text>
</comment>
<name>A0ABT1T3I4_9SPHI</name>
<evidence type="ECO:0000313" key="2">
    <source>
        <dbReference type="EMBL" id="MCQ6959170.1"/>
    </source>
</evidence>
<evidence type="ECO:0000313" key="3">
    <source>
        <dbReference type="Proteomes" id="UP001204376"/>
    </source>
</evidence>
<protein>
    <submittedName>
        <fullName evidence="2">Uncharacterized protein</fullName>
    </submittedName>
</protein>
<accession>A0ABT1T3I4</accession>
<feature type="transmembrane region" description="Helical" evidence="1">
    <location>
        <begin position="76"/>
        <end position="99"/>
    </location>
</feature>